<evidence type="ECO:0000256" key="8">
    <source>
        <dbReference type="ARBA" id="ARBA00022960"/>
    </source>
</evidence>
<evidence type="ECO:0000256" key="7">
    <source>
        <dbReference type="ARBA" id="ARBA00022692"/>
    </source>
</evidence>
<dbReference type="EC" id="2.4.99.28" evidence="19"/>
<keyword evidence="4 23" id="KW-0132">Cell division</keyword>
<evidence type="ECO:0000256" key="20">
    <source>
        <dbReference type="ARBA" id="ARBA00049902"/>
    </source>
</evidence>
<dbReference type="PANTHER" id="PTHR30474">
    <property type="entry name" value="CELL CYCLE PROTEIN"/>
    <property type="match status" value="1"/>
</dbReference>
<feature type="transmembrane region" description="Helical" evidence="22">
    <location>
        <begin position="208"/>
        <end position="228"/>
    </location>
</feature>
<accession>A0A1F5UNJ9</accession>
<feature type="transmembrane region" description="Helical" evidence="22">
    <location>
        <begin position="359"/>
        <end position="380"/>
    </location>
</feature>
<evidence type="ECO:0000256" key="4">
    <source>
        <dbReference type="ARBA" id="ARBA00022618"/>
    </source>
</evidence>
<comment type="caution">
    <text evidence="23">The sequence shown here is derived from an EMBL/GenBank/DDBJ whole genome shotgun (WGS) entry which is preliminary data.</text>
</comment>
<dbReference type="InterPro" id="IPR001182">
    <property type="entry name" value="FtsW/RodA"/>
</dbReference>
<keyword evidence="6" id="KW-0808">Transferase</keyword>
<feature type="transmembrane region" description="Helical" evidence="22">
    <location>
        <begin position="322"/>
        <end position="347"/>
    </location>
</feature>
<dbReference type="Pfam" id="PF01098">
    <property type="entry name" value="FTSW_RODA_SPOVE"/>
    <property type="match status" value="1"/>
</dbReference>
<dbReference type="PROSITE" id="PS00428">
    <property type="entry name" value="FTSW_RODA_SPOVE"/>
    <property type="match status" value="1"/>
</dbReference>
<dbReference type="GO" id="GO:0009252">
    <property type="term" value="P:peptidoglycan biosynthetic process"/>
    <property type="evidence" value="ECO:0007669"/>
    <property type="project" value="UniProtKB-KW"/>
</dbReference>
<comment type="pathway">
    <text evidence="2">Cell wall biogenesis; peptidoglycan biosynthesis.</text>
</comment>
<evidence type="ECO:0000256" key="19">
    <source>
        <dbReference type="ARBA" id="ARBA00044770"/>
    </source>
</evidence>
<dbReference type="GO" id="GO:0008360">
    <property type="term" value="P:regulation of cell shape"/>
    <property type="evidence" value="ECO:0007669"/>
    <property type="project" value="UniProtKB-KW"/>
</dbReference>
<dbReference type="AlphaFoldDB" id="A0A1F5UNJ9"/>
<dbReference type="PANTHER" id="PTHR30474:SF2">
    <property type="entry name" value="PEPTIDOGLYCAN GLYCOSYLTRANSFERASE FTSW-RELATED"/>
    <property type="match status" value="1"/>
</dbReference>
<feature type="compositionally biased region" description="Polar residues" evidence="21">
    <location>
        <begin position="406"/>
        <end position="423"/>
    </location>
</feature>
<feature type="transmembrane region" description="Helical" evidence="22">
    <location>
        <begin position="32"/>
        <end position="54"/>
    </location>
</feature>
<dbReference type="InterPro" id="IPR018365">
    <property type="entry name" value="Cell_cycle_FtsW-rel_CS"/>
</dbReference>
<evidence type="ECO:0000313" key="24">
    <source>
        <dbReference type="Proteomes" id="UP000179157"/>
    </source>
</evidence>
<organism evidence="23 24">
    <name type="scientific">Fraserbacteria sp. (strain RBG_16_55_9)</name>
    <dbReference type="NCBI Taxonomy" id="1817864"/>
    <lineage>
        <taxon>Bacteria</taxon>
        <taxon>Candidatus Fraseribacteriota</taxon>
    </lineage>
</organism>
<evidence type="ECO:0000256" key="9">
    <source>
        <dbReference type="ARBA" id="ARBA00022984"/>
    </source>
</evidence>
<keyword evidence="9" id="KW-0573">Peptidoglycan synthesis</keyword>
<feature type="transmembrane region" description="Helical" evidence="22">
    <location>
        <begin position="284"/>
        <end position="310"/>
    </location>
</feature>
<keyword evidence="10 22" id="KW-1133">Transmembrane helix</keyword>
<evidence type="ECO:0000256" key="10">
    <source>
        <dbReference type="ARBA" id="ARBA00022989"/>
    </source>
</evidence>
<feature type="transmembrane region" description="Helical" evidence="22">
    <location>
        <begin position="160"/>
        <end position="178"/>
    </location>
</feature>
<evidence type="ECO:0000256" key="5">
    <source>
        <dbReference type="ARBA" id="ARBA00022676"/>
    </source>
</evidence>
<evidence type="ECO:0000256" key="2">
    <source>
        <dbReference type="ARBA" id="ARBA00004752"/>
    </source>
</evidence>
<dbReference type="STRING" id="1817864.A2Z21_08170"/>
<feature type="transmembrane region" description="Helical" evidence="22">
    <location>
        <begin position="98"/>
        <end position="117"/>
    </location>
</feature>
<dbReference type="NCBIfam" id="TIGR02614">
    <property type="entry name" value="ftsW"/>
    <property type="match status" value="1"/>
</dbReference>
<evidence type="ECO:0000256" key="11">
    <source>
        <dbReference type="ARBA" id="ARBA00023136"/>
    </source>
</evidence>
<keyword evidence="7 22" id="KW-0812">Transmembrane</keyword>
<evidence type="ECO:0000256" key="3">
    <source>
        <dbReference type="ARBA" id="ARBA00022475"/>
    </source>
</evidence>
<protein>
    <recommendedName>
        <fullName evidence="17">Probable peptidoglycan glycosyltransferase FtsW</fullName>
        <ecNumber evidence="19">2.4.99.28</ecNumber>
    </recommendedName>
    <alternativeName>
        <fullName evidence="18">Cell division protein FtsW</fullName>
    </alternativeName>
    <alternativeName>
        <fullName evidence="15">Cell wall polymerase</fullName>
    </alternativeName>
    <alternativeName>
        <fullName evidence="14">Peptidoglycan polymerase</fullName>
    </alternativeName>
</protein>
<dbReference type="InterPro" id="IPR013437">
    <property type="entry name" value="FtsW"/>
</dbReference>
<dbReference type="GO" id="GO:0071555">
    <property type="term" value="P:cell wall organization"/>
    <property type="evidence" value="ECO:0007669"/>
    <property type="project" value="UniProtKB-KW"/>
</dbReference>
<reference evidence="23 24" key="1">
    <citation type="journal article" date="2016" name="Nat. Commun.">
        <title>Thousands of microbial genomes shed light on interconnected biogeochemical processes in an aquifer system.</title>
        <authorList>
            <person name="Anantharaman K."/>
            <person name="Brown C.T."/>
            <person name="Hug L.A."/>
            <person name="Sharon I."/>
            <person name="Castelle C.J."/>
            <person name="Probst A.J."/>
            <person name="Thomas B.C."/>
            <person name="Singh A."/>
            <person name="Wilkins M.J."/>
            <person name="Karaoz U."/>
            <person name="Brodie E.L."/>
            <person name="Williams K.H."/>
            <person name="Hubbard S.S."/>
            <person name="Banfield J.F."/>
        </authorList>
    </citation>
    <scope>NUCLEOTIDE SEQUENCE [LARGE SCALE GENOMIC DNA]</scope>
    <source>
        <strain evidence="24">RBG_16_55_9</strain>
    </source>
</reference>
<feature type="compositionally biased region" description="Low complexity" evidence="21">
    <location>
        <begin position="433"/>
        <end position="452"/>
    </location>
</feature>
<evidence type="ECO:0000256" key="6">
    <source>
        <dbReference type="ARBA" id="ARBA00022679"/>
    </source>
</evidence>
<gene>
    <name evidence="23" type="ORF">A2Z21_08170</name>
</gene>
<comment type="catalytic activity">
    <reaction evidence="20">
        <text>[GlcNAc-(1-&gt;4)-Mur2Ac(oyl-L-Ala-gamma-D-Glu-L-Lys-D-Ala-D-Ala)](n)-di-trans,octa-cis-undecaprenyl diphosphate + beta-D-GlcNAc-(1-&gt;4)-Mur2Ac(oyl-L-Ala-gamma-D-Glu-L-Lys-D-Ala-D-Ala)-di-trans,octa-cis-undecaprenyl diphosphate = [GlcNAc-(1-&gt;4)-Mur2Ac(oyl-L-Ala-gamma-D-Glu-L-Lys-D-Ala-D-Ala)](n+1)-di-trans,octa-cis-undecaprenyl diphosphate + di-trans,octa-cis-undecaprenyl diphosphate + H(+)</text>
        <dbReference type="Rhea" id="RHEA:23708"/>
        <dbReference type="Rhea" id="RHEA-COMP:9602"/>
        <dbReference type="Rhea" id="RHEA-COMP:9603"/>
        <dbReference type="ChEBI" id="CHEBI:15378"/>
        <dbReference type="ChEBI" id="CHEBI:58405"/>
        <dbReference type="ChEBI" id="CHEBI:60033"/>
        <dbReference type="ChEBI" id="CHEBI:78435"/>
        <dbReference type="EC" id="2.4.99.28"/>
    </reaction>
</comment>
<keyword evidence="5" id="KW-0328">Glycosyltransferase</keyword>
<keyword evidence="3" id="KW-1003">Cell membrane</keyword>
<evidence type="ECO:0000256" key="1">
    <source>
        <dbReference type="ARBA" id="ARBA00004651"/>
    </source>
</evidence>
<dbReference type="GO" id="GO:0015648">
    <property type="term" value="F:lipid-linked peptidoglycan transporter activity"/>
    <property type="evidence" value="ECO:0007669"/>
    <property type="project" value="TreeGrafter"/>
</dbReference>
<evidence type="ECO:0000256" key="12">
    <source>
        <dbReference type="ARBA" id="ARBA00023306"/>
    </source>
</evidence>
<dbReference type="Proteomes" id="UP000179157">
    <property type="component" value="Unassembled WGS sequence"/>
</dbReference>
<feature type="transmembrane region" description="Helical" evidence="22">
    <location>
        <begin position="184"/>
        <end position="201"/>
    </location>
</feature>
<evidence type="ECO:0000256" key="13">
    <source>
        <dbReference type="ARBA" id="ARBA00023316"/>
    </source>
</evidence>
<evidence type="ECO:0000313" key="23">
    <source>
        <dbReference type="EMBL" id="OGF52742.1"/>
    </source>
</evidence>
<comment type="subcellular location">
    <subcellularLocation>
        <location evidence="1">Cell membrane</location>
        <topology evidence="1">Multi-pass membrane protein</topology>
    </subcellularLocation>
</comment>
<evidence type="ECO:0000256" key="15">
    <source>
        <dbReference type="ARBA" id="ARBA00033270"/>
    </source>
</evidence>
<sequence length="452" mass="48526">MRGPHPWIENGSRMRHVERFEWGNRAMGSPDFSLMIIATALALFGLVMVASSSAPISYESYQRPEYLFVKQLIAAGVGFALLVFLVRVDYRKLFARDGILLLAALGLTLLTFVPALAPDGLWLRLGPISIQPTELTKLAFIIYMAASLVRKEEAGKLGEFSTGVLPFLSLFGFLALIALAQPDFALVVIYGAIVVFLLLMAGTRLMHLLAPLLVGLPLVTGLLLLAPYRRARLFTFLNPFADPSGAGYHLIQSLTALGSGGLFGRGLGAGREKWLYLPSAYNDFILSVIGEELGLIGAALVLGLFAYLAWRGFQIAFRAPDRFGFLLASGITFTLSFQAAINFGVAVGALPVTGLTLPFVSYGGSSLIISLAMIGILLNISRHSVAIPIEREGGAFEHLSRRWGNGRSSLPSPGSHRGSSPTIWQGRPDRLPGHGARTGSSGGSRLSWGGVL</sequence>
<keyword evidence="13" id="KW-0961">Cell wall biogenesis/degradation</keyword>
<feature type="transmembrane region" description="Helical" evidence="22">
    <location>
        <begin position="66"/>
        <end position="86"/>
    </location>
</feature>
<keyword evidence="8" id="KW-0133">Cell shape</keyword>
<evidence type="ECO:0000256" key="22">
    <source>
        <dbReference type="SAM" id="Phobius"/>
    </source>
</evidence>
<dbReference type="GO" id="GO:0008955">
    <property type="term" value="F:peptidoglycan glycosyltransferase activity"/>
    <property type="evidence" value="ECO:0007669"/>
    <property type="project" value="UniProtKB-EC"/>
</dbReference>
<evidence type="ECO:0000256" key="18">
    <source>
        <dbReference type="ARBA" id="ARBA00041418"/>
    </source>
</evidence>
<feature type="transmembrane region" description="Helical" evidence="22">
    <location>
        <begin position="129"/>
        <end position="148"/>
    </location>
</feature>
<dbReference type="GO" id="GO:0005886">
    <property type="term" value="C:plasma membrane"/>
    <property type="evidence" value="ECO:0007669"/>
    <property type="project" value="UniProtKB-SubCell"/>
</dbReference>
<dbReference type="GO" id="GO:0032153">
    <property type="term" value="C:cell division site"/>
    <property type="evidence" value="ECO:0007669"/>
    <property type="project" value="TreeGrafter"/>
</dbReference>
<comment type="similarity">
    <text evidence="16">Belongs to the SEDS family. FtsW subfamily.</text>
</comment>
<evidence type="ECO:0000256" key="14">
    <source>
        <dbReference type="ARBA" id="ARBA00032370"/>
    </source>
</evidence>
<evidence type="ECO:0000256" key="21">
    <source>
        <dbReference type="SAM" id="MobiDB-lite"/>
    </source>
</evidence>
<feature type="region of interest" description="Disordered" evidence="21">
    <location>
        <begin position="406"/>
        <end position="452"/>
    </location>
</feature>
<keyword evidence="11 22" id="KW-0472">Membrane</keyword>
<evidence type="ECO:0000256" key="17">
    <source>
        <dbReference type="ARBA" id="ARBA00041185"/>
    </source>
</evidence>
<dbReference type="GO" id="GO:0051301">
    <property type="term" value="P:cell division"/>
    <property type="evidence" value="ECO:0007669"/>
    <property type="project" value="UniProtKB-KW"/>
</dbReference>
<keyword evidence="12" id="KW-0131">Cell cycle</keyword>
<evidence type="ECO:0000256" key="16">
    <source>
        <dbReference type="ARBA" id="ARBA00038053"/>
    </source>
</evidence>
<dbReference type="EMBL" id="MFGX01000130">
    <property type="protein sequence ID" value="OGF52742.1"/>
    <property type="molecule type" value="Genomic_DNA"/>
</dbReference>
<proteinExistence type="inferred from homology"/>
<name>A0A1F5UNJ9_FRAXR</name>